<protein>
    <submittedName>
        <fullName evidence="1">Uncharacterized protein</fullName>
    </submittedName>
</protein>
<sequence length="65" mass="7323">MSHEITLEQAAEMAHQSEIIARLIESHPHQMQDCEIIAIVSLLSRLTGSVTAWLIEELAQREASR</sequence>
<keyword evidence="2" id="KW-1185">Reference proteome</keyword>
<comment type="caution">
    <text evidence="1">The sequence shown here is derived from an EMBL/GenBank/DDBJ whole genome shotgun (WGS) entry which is preliminary data.</text>
</comment>
<dbReference type="RefSeq" id="WP_023653294.1">
    <property type="nucleotide sequence ID" value="NZ_CAHS01000002.1"/>
</dbReference>
<dbReference type="OrthoDB" id="6522383at2"/>
<proteinExistence type="predicted"/>
<dbReference type="EMBL" id="CAHS01000002">
    <property type="protein sequence ID" value="CCG85428.1"/>
    <property type="molecule type" value="Genomic_DNA"/>
</dbReference>
<evidence type="ECO:0000313" key="2">
    <source>
        <dbReference type="Proteomes" id="UP000018217"/>
    </source>
</evidence>
<name>V5Z399_9GAMM</name>
<gene>
    <name evidence="1" type="ORF">EPIR_0063</name>
</gene>
<dbReference type="AlphaFoldDB" id="V5Z399"/>
<accession>V5Z399</accession>
<evidence type="ECO:0000313" key="1">
    <source>
        <dbReference type="EMBL" id="CCG85428.1"/>
    </source>
</evidence>
<organism evidence="1 2">
    <name type="scientific">Erwinia piriflorinigrans CFBP 5888</name>
    <dbReference type="NCBI Taxonomy" id="1161919"/>
    <lineage>
        <taxon>Bacteria</taxon>
        <taxon>Pseudomonadati</taxon>
        <taxon>Pseudomonadota</taxon>
        <taxon>Gammaproteobacteria</taxon>
        <taxon>Enterobacterales</taxon>
        <taxon>Erwiniaceae</taxon>
        <taxon>Erwinia</taxon>
    </lineage>
</organism>
<dbReference type="STRING" id="1161919.EPIR_0063"/>
<reference evidence="1 2" key="1">
    <citation type="journal article" date="2013" name="Syst. Appl. Microbiol.">
        <title>Phylogenetic position and virulence apparatus of the pear flower necrosis pathogen Erwinia piriflorinigrans CFBP 5888T as assessed by comparative genomics.</title>
        <authorList>
            <person name="Smits T.H."/>
            <person name="Rezzonico F."/>
            <person name="Lopez M.M."/>
            <person name="Blom J."/>
            <person name="Goesmann A."/>
            <person name="Frey J.E."/>
            <person name="Duffy B."/>
        </authorList>
    </citation>
    <scope>NUCLEOTIDE SEQUENCE [LARGE SCALE GENOMIC DNA]</scope>
    <source>
        <strain evidence="2">CFBP5888</strain>
    </source>
</reference>
<dbReference type="Proteomes" id="UP000018217">
    <property type="component" value="Unassembled WGS sequence"/>
</dbReference>